<dbReference type="PANTHER" id="PTHR35007:SF2">
    <property type="entry name" value="PILUS ASSEMBLE PROTEIN"/>
    <property type="match status" value="1"/>
</dbReference>
<evidence type="ECO:0000256" key="4">
    <source>
        <dbReference type="ARBA" id="ARBA00022989"/>
    </source>
</evidence>
<evidence type="ECO:0000256" key="3">
    <source>
        <dbReference type="ARBA" id="ARBA00022692"/>
    </source>
</evidence>
<dbReference type="EMBL" id="JAAIVJ010000008">
    <property type="protein sequence ID" value="NEY91249.1"/>
    <property type="molecule type" value="Genomic_DNA"/>
</dbReference>
<dbReference type="AlphaFoldDB" id="A0A6M0QV07"/>
<keyword evidence="2" id="KW-1003">Cell membrane</keyword>
<evidence type="ECO:0000256" key="5">
    <source>
        <dbReference type="ARBA" id="ARBA00023136"/>
    </source>
</evidence>
<dbReference type="PANTHER" id="PTHR35007">
    <property type="entry name" value="INTEGRAL MEMBRANE PROTEIN-RELATED"/>
    <property type="match status" value="1"/>
</dbReference>
<dbReference type="Proteomes" id="UP000477782">
    <property type="component" value="Unassembled WGS sequence"/>
</dbReference>
<gene>
    <name evidence="8" type="ORF">G4Z14_13165</name>
</gene>
<evidence type="ECO:0000313" key="8">
    <source>
        <dbReference type="EMBL" id="NEY91249.1"/>
    </source>
</evidence>
<sequence length="307" mass="34516">MTDILILSAIFLAVVLFVFALLNYLAGQRQIRRNIEQVTNVRGGKVYDPDALFAEDNDSIAYFMDVQRRNQPDSLEMRLIRAGFFTRDALRSFNLVRFLVAALVFVGVWYIGQSLRDTGNPAVPLVFAAVLSGASIIVSNIVLERIGKRNVRMFRRYFPDFLDLIIVCVDAGMSIEASLDRVAREFLRSQPSFGLHLAVVSLEVRAGRSLHEALSNLAMRINLEEVRTLAVLFRQSQELGSSVIKTLRVYSSEMRQIRLLQAEEKANALPVKMLLPLAAFLFPVNLVMVLVPVLIRIVRMISTMSPG</sequence>
<evidence type="ECO:0000256" key="6">
    <source>
        <dbReference type="SAM" id="Phobius"/>
    </source>
</evidence>
<comment type="caution">
    <text evidence="8">The sequence shown here is derived from an EMBL/GenBank/DDBJ whole genome shotgun (WGS) entry which is preliminary data.</text>
</comment>
<proteinExistence type="predicted"/>
<evidence type="ECO:0000259" key="7">
    <source>
        <dbReference type="Pfam" id="PF00482"/>
    </source>
</evidence>
<dbReference type="InterPro" id="IPR018076">
    <property type="entry name" value="T2SS_GspF_dom"/>
</dbReference>
<comment type="subcellular location">
    <subcellularLocation>
        <location evidence="1">Cell membrane</location>
        <topology evidence="1">Multi-pass membrane protein</topology>
    </subcellularLocation>
</comment>
<feature type="transmembrane region" description="Helical" evidence="6">
    <location>
        <begin position="95"/>
        <end position="112"/>
    </location>
</feature>
<protein>
    <submittedName>
        <fullName evidence="8">Type II secretion system F family protein</fullName>
    </submittedName>
</protein>
<keyword evidence="3 6" id="KW-0812">Transmembrane</keyword>
<feature type="transmembrane region" description="Helical" evidence="6">
    <location>
        <begin position="6"/>
        <end position="26"/>
    </location>
</feature>
<dbReference type="RefSeq" id="WP_164626501.1">
    <property type="nucleotide sequence ID" value="NZ_JAAIVJ010000008.1"/>
</dbReference>
<accession>A0A6M0QV07</accession>
<evidence type="ECO:0000256" key="1">
    <source>
        <dbReference type="ARBA" id="ARBA00004651"/>
    </source>
</evidence>
<feature type="domain" description="Type II secretion system protein GspF" evidence="7">
    <location>
        <begin position="161"/>
        <end position="290"/>
    </location>
</feature>
<name>A0A6M0QV07_9RHOB</name>
<keyword evidence="9" id="KW-1185">Reference proteome</keyword>
<feature type="transmembrane region" description="Helical" evidence="6">
    <location>
        <begin position="274"/>
        <end position="298"/>
    </location>
</feature>
<feature type="transmembrane region" description="Helical" evidence="6">
    <location>
        <begin position="124"/>
        <end position="143"/>
    </location>
</feature>
<evidence type="ECO:0000313" key="9">
    <source>
        <dbReference type="Proteomes" id="UP000477782"/>
    </source>
</evidence>
<organism evidence="8 9">
    <name type="scientific">Tabrizicola oligotrophica</name>
    <dbReference type="NCBI Taxonomy" id="2710650"/>
    <lineage>
        <taxon>Bacteria</taxon>
        <taxon>Pseudomonadati</taxon>
        <taxon>Pseudomonadota</taxon>
        <taxon>Alphaproteobacteria</taxon>
        <taxon>Rhodobacterales</taxon>
        <taxon>Paracoccaceae</taxon>
        <taxon>Tabrizicola</taxon>
    </lineage>
</organism>
<dbReference type="Pfam" id="PF00482">
    <property type="entry name" value="T2SSF"/>
    <property type="match status" value="1"/>
</dbReference>
<keyword evidence="4 6" id="KW-1133">Transmembrane helix</keyword>
<reference evidence="8 9" key="1">
    <citation type="submission" date="2020-02" db="EMBL/GenBank/DDBJ databases">
        <authorList>
            <person name="Chen W.-M."/>
        </authorList>
    </citation>
    <scope>NUCLEOTIDE SEQUENCE [LARGE SCALE GENOMIC DNA]</scope>
    <source>
        <strain evidence="8 9">KMS-5</strain>
    </source>
</reference>
<keyword evidence="5 6" id="KW-0472">Membrane</keyword>
<dbReference type="GO" id="GO:0005886">
    <property type="term" value="C:plasma membrane"/>
    <property type="evidence" value="ECO:0007669"/>
    <property type="project" value="UniProtKB-SubCell"/>
</dbReference>
<evidence type="ECO:0000256" key="2">
    <source>
        <dbReference type="ARBA" id="ARBA00022475"/>
    </source>
</evidence>